<reference evidence="3" key="1">
    <citation type="journal article" date="2019" name="Int. J. Syst. Evol. Microbiol.">
        <title>The Global Catalogue of Microorganisms (GCM) 10K type strain sequencing project: providing services to taxonomists for standard genome sequencing and annotation.</title>
        <authorList>
            <consortium name="The Broad Institute Genomics Platform"/>
            <consortium name="The Broad Institute Genome Sequencing Center for Infectious Disease"/>
            <person name="Wu L."/>
            <person name="Ma J."/>
        </authorList>
    </citation>
    <scope>NUCLEOTIDE SEQUENCE [LARGE SCALE GENOMIC DNA]</scope>
    <source>
        <strain evidence="3">CCM 8749</strain>
    </source>
</reference>
<gene>
    <name evidence="2" type="ORF">ACFPXP_22075</name>
</gene>
<sequence>MKQLVKLTVENPLSADEMIAPVSTGLPIPAHVALKDIGRLVLCDEAGRSVPAQFVPLGWQADQSTIKWLLVQCVADVPAGGKRTYTLKLADRPKEPADQTRLVASKSSSGIVLDTGKIRVWIDKQKPLLSNAMALEGDGLWIEIAAHAAVSIRTCDETYIADAPAELLLEDNGELNAVIRASGNYVSKDGNRLSGFAYVVRIEAWRGRSELKISHTIINEGKDASLQHLGIEWNVPAPAVYTIGHTGGFAEPYGSLEKNTVGVLSESFHENVYGDLSSPGNVQPSGRHFWWMSASSQDCLFTVSVREFNERYPKSIEGLDGRLRVGLLPGRSKVKDSFPPGGQTLDCYFFKEGEARTHEVQLGVYGAGTDVDTLNRSVLSFQAPLLALAPWEWYTGSGALGDLAPRSETYPVYEQAADESLAIYLERRASKELYGDRNFGDDEYGRAGTWNNGEYDYTHVGMLHFLRGAGREWYEEMTRPYARHFMDIDVCHAGKDAGKIYAHCERHNSEGAKLGSHAWLRGVMEYYCFSGDRRAKEVAVMVADVWSASILRGEGFEGTERGVTWPVISMLGMYQVIPEPKYLQAAEVLIRKVIECHDPAEGDFKGTMARPTTKNNWGTFVIGSPVLESLIMYAEMTGDAAARETIVRAAKRLARLNWLEEIGEWEYTHSMLEGHERAHNPKTNKMVVPAVLYAYLYSGDEELLQKSMTAFRHSEGISSKNGKDLGQSYCFGVRIPALLDRCIHLAEPETAST</sequence>
<dbReference type="InterPro" id="IPR045793">
    <property type="entry name" value="PcRGLX/YetA-like"/>
</dbReference>
<dbReference type="RefSeq" id="WP_379896662.1">
    <property type="nucleotide sequence ID" value="NZ_CBCSCT010000002.1"/>
</dbReference>
<dbReference type="InterPro" id="IPR048330">
    <property type="entry name" value="PcRGLX/YetA_2nd"/>
</dbReference>
<dbReference type="SUPFAM" id="SSF74650">
    <property type="entry name" value="Galactose mutarotase-like"/>
    <property type="match status" value="1"/>
</dbReference>
<protein>
    <recommendedName>
        <fullName evidence="1">PcRGLX/YetA-like central beta-sandwich domain-containing protein</fullName>
    </recommendedName>
</protein>
<dbReference type="SUPFAM" id="SSF48208">
    <property type="entry name" value="Six-hairpin glycosidases"/>
    <property type="match status" value="1"/>
</dbReference>
<evidence type="ECO:0000259" key="1">
    <source>
        <dbReference type="Pfam" id="PF21345"/>
    </source>
</evidence>
<dbReference type="PANTHER" id="PTHR40081:SF1">
    <property type="entry name" value="TAT PATHWAY SIGNAL SEQUENCE DOMAIN PROTEIN"/>
    <property type="match status" value="1"/>
</dbReference>
<dbReference type="EMBL" id="JBHSQV010000187">
    <property type="protein sequence ID" value="MFC5989101.1"/>
    <property type="molecule type" value="Genomic_DNA"/>
</dbReference>
<proteinExistence type="predicted"/>
<evidence type="ECO:0000313" key="2">
    <source>
        <dbReference type="EMBL" id="MFC5989101.1"/>
    </source>
</evidence>
<keyword evidence="3" id="KW-1185">Reference proteome</keyword>
<dbReference type="InterPro" id="IPR011013">
    <property type="entry name" value="Gal_mutarotase_sf_dom"/>
</dbReference>
<comment type="caution">
    <text evidence="2">The sequence shown here is derived from an EMBL/GenBank/DDBJ whole genome shotgun (WGS) entry which is preliminary data.</text>
</comment>
<evidence type="ECO:0000313" key="3">
    <source>
        <dbReference type="Proteomes" id="UP001596250"/>
    </source>
</evidence>
<dbReference type="InterPro" id="IPR008928">
    <property type="entry name" value="6-hairpin_glycosidase_sf"/>
</dbReference>
<feature type="domain" description="PcRGLX/YetA-like central beta-sandwich" evidence="1">
    <location>
        <begin position="105"/>
        <end position="236"/>
    </location>
</feature>
<name>A0ABW1IVR1_9BACL</name>
<organism evidence="2 3">
    <name type="scientific">Marinicrinis lubricantis</name>
    <dbReference type="NCBI Taxonomy" id="2086470"/>
    <lineage>
        <taxon>Bacteria</taxon>
        <taxon>Bacillati</taxon>
        <taxon>Bacillota</taxon>
        <taxon>Bacilli</taxon>
        <taxon>Bacillales</taxon>
        <taxon>Paenibacillaceae</taxon>
    </lineage>
</organism>
<dbReference type="PANTHER" id="PTHR40081">
    <property type="entry name" value="CONCANAVALIN A-LIKE LECTIN/GLUCANASE"/>
    <property type="match status" value="1"/>
</dbReference>
<dbReference type="Pfam" id="PF21345">
    <property type="entry name" value="PcRGLX_2nd"/>
    <property type="match status" value="1"/>
</dbReference>
<accession>A0ABW1IVR1</accession>
<dbReference type="Proteomes" id="UP001596250">
    <property type="component" value="Unassembled WGS sequence"/>
</dbReference>